<proteinExistence type="predicted"/>
<name>A0A8J9ZXH8_BRALA</name>
<gene>
    <name evidence="1" type="primary">Hypp2821</name>
    <name evidence="1" type="ORF">BLAG_LOCUS18541</name>
</gene>
<sequence length="328" mass="36650">MTKQPVRGSVYQFNTAQFTQVTQNAREYKLVALLSKRCWGKVLHIFKLCNHNAIATTDRQANVLLFRPLRGLLEDVMYKLLSKYADTPFNAARDVKEVIARAEEELEKDRCPRGPAMDYREMKIKLAAFQREGITPEVAAEQREKIRNLQAQVSQLKMFALDVAQTVNSADSSETKINHIKNLLEIDPFLDPDTGGFAEGISLSKVEGIRKDSTDDMSKQAPGGFGESVSFSETQRAFSACQVFRGQVEDRLNHGKPFDNYKPLSYQAQLVAGTNYKIRVDVSGPPPQWPKGGGVGPVILRDIVEMTVYWGPPTATPELKDAVILSEP</sequence>
<accession>A0A8J9ZXH8</accession>
<dbReference type="SUPFAM" id="SSF54403">
    <property type="entry name" value="Cystatin/monellin"/>
    <property type="match status" value="1"/>
</dbReference>
<evidence type="ECO:0000313" key="2">
    <source>
        <dbReference type="Proteomes" id="UP000838412"/>
    </source>
</evidence>
<evidence type="ECO:0000313" key="1">
    <source>
        <dbReference type="EMBL" id="CAH1264047.1"/>
    </source>
</evidence>
<organism evidence="1 2">
    <name type="scientific">Branchiostoma lanceolatum</name>
    <name type="common">Common lancelet</name>
    <name type="synonym">Amphioxus lanceolatum</name>
    <dbReference type="NCBI Taxonomy" id="7740"/>
    <lineage>
        <taxon>Eukaryota</taxon>
        <taxon>Metazoa</taxon>
        <taxon>Chordata</taxon>
        <taxon>Cephalochordata</taxon>
        <taxon>Leptocardii</taxon>
        <taxon>Amphioxiformes</taxon>
        <taxon>Branchiostomatidae</taxon>
        <taxon>Branchiostoma</taxon>
    </lineage>
</organism>
<reference evidence="1" key="1">
    <citation type="submission" date="2022-01" db="EMBL/GenBank/DDBJ databases">
        <authorList>
            <person name="Braso-Vives M."/>
        </authorList>
    </citation>
    <scope>NUCLEOTIDE SEQUENCE</scope>
</reference>
<dbReference type="InterPro" id="IPR046350">
    <property type="entry name" value="Cystatin_sf"/>
</dbReference>
<dbReference type="EMBL" id="OV696689">
    <property type="protein sequence ID" value="CAH1264047.1"/>
    <property type="molecule type" value="Genomic_DNA"/>
</dbReference>
<dbReference type="Gene3D" id="3.10.450.10">
    <property type="match status" value="1"/>
</dbReference>
<dbReference type="OrthoDB" id="6115262at2759"/>
<keyword evidence="2" id="KW-1185">Reference proteome</keyword>
<dbReference type="Proteomes" id="UP000838412">
    <property type="component" value="Chromosome 4"/>
</dbReference>
<protein>
    <submittedName>
        <fullName evidence="1">Hypp2821 protein</fullName>
    </submittedName>
</protein>
<dbReference type="AlphaFoldDB" id="A0A8J9ZXH8"/>